<dbReference type="PROSITE" id="PS50088">
    <property type="entry name" value="ANK_REPEAT"/>
    <property type="match status" value="1"/>
</dbReference>
<feature type="compositionally biased region" description="Basic residues" evidence="2">
    <location>
        <begin position="42"/>
        <end position="57"/>
    </location>
</feature>
<feature type="non-terminal residue" evidence="3">
    <location>
        <position position="1"/>
    </location>
</feature>
<sequence>QVEDNKGRTPSDYMSNPGELKVPTRKISDKKGSGGSKNSSGSRKRDKVRVPKQRVPPKRNGVNITSANIRIWIHDQDLPRLEQVVWEGEGHRLLKETSNHTKVRQFLNLVPRMMTKIREVHQAAVNGDLETLEAKVDQPEILTAKDHNGLNPLHKAACLGHRTIVEWVLSQKQAPISVQDRKGRTPLHYAAVSENYPDIYEMLVNSGADEKHTDMYGKTAENYHQKPGDLDTSVVHERPTAPRSGGGTLDIMGPSRNASNANSKQPSRVPSRNG</sequence>
<feature type="repeat" description="ANK" evidence="1">
    <location>
        <begin position="182"/>
        <end position="215"/>
    </location>
</feature>
<protein>
    <submittedName>
        <fullName evidence="3">Uncharacterized protein</fullName>
    </submittedName>
</protein>
<dbReference type="Pfam" id="PF12796">
    <property type="entry name" value="Ank_2"/>
    <property type="match status" value="1"/>
</dbReference>
<feature type="compositionally biased region" description="Polar residues" evidence="2">
    <location>
        <begin position="256"/>
        <end position="274"/>
    </location>
</feature>
<dbReference type="PANTHER" id="PTHR24172:SF4">
    <property type="entry name" value="ANK_REP_REGION DOMAIN-CONTAINING PROTEIN"/>
    <property type="match status" value="1"/>
</dbReference>
<dbReference type="Gene3D" id="1.25.40.20">
    <property type="entry name" value="Ankyrin repeat-containing domain"/>
    <property type="match status" value="2"/>
</dbReference>
<gene>
    <name evidence="3" type="ORF">MNOR_LOCUS34920</name>
</gene>
<feature type="compositionally biased region" description="Basic and acidic residues" evidence="2">
    <location>
        <begin position="221"/>
        <end position="240"/>
    </location>
</feature>
<evidence type="ECO:0000256" key="1">
    <source>
        <dbReference type="PROSITE-ProRule" id="PRU00023"/>
    </source>
</evidence>
<dbReference type="Proteomes" id="UP001497623">
    <property type="component" value="Unassembled WGS sequence"/>
</dbReference>
<dbReference type="InterPro" id="IPR036770">
    <property type="entry name" value="Ankyrin_rpt-contain_sf"/>
</dbReference>
<dbReference type="InterPro" id="IPR002110">
    <property type="entry name" value="Ankyrin_rpt"/>
</dbReference>
<dbReference type="PANTHER" id="PTHR24172">
    <property type="entry name" value="ANK_REP_REGION DOMAIN-CONTAINING PROTEIN"/>
    <property type="match status" value="1"/>
</dbReference>
<dbReference type="SUPFAM" id="SSF48403">
    <property type="entry name" value="Ankyrin repeat"/>
    <property type="match status" value="1"/>
</dbReference>
<dbReference type="PROSITE" id="PS50297">
    <property type="entry name" value="ANK_REP_REGION"/>
    <property type="match status" value="1"/>
</dbReference>
<keyword evidence="4" id="KW-1185">Reference proteome</keyword>
<evidence type="ECO:0000313" key="4">
    <source>
        <dbReference type="Proteomes" id="UP001497623"/>
    </source>
</evidence>
<dbReference type="AlphaFoldDB" id="A0AAV2SDB3"/>
<reference evidence="3 4" key="1">
    <citation type="submission" date="2024-05" db="EMBL/GenBank/DDBJ databases">
        <authorList>
            <person name="Wallberg A."/>
        </authorList>
    </citation>
    <scope>NUCLEOTIDE SEQUENCE [LARGE SCALE GENOMIC DNA]</scope>
</reference>
<accession>A0AAV2SDB3</accession>
<feature type="non-terminal residue" evidence="3">
    <location>
        <position position="274"/>
    </location>
</feature>
<comment type="caution">
    <text evidence="3">The sequence shown here is derived from an EMBL/GenBank/DDBJ whole genome shotgun (WGS) entry which is preliminary data.</text>
</comment>
<proteinExistence type="predicted"/>
<keyword evidence="1" id="KW-0040">ANK repeat</keyword>
<feature type="region of interest" description="Disordered" evidence="2">
    <location>
        <begin position="221"/>
        <end position="274"/>
    </location>
</feature>
<organism evidence="3 4">
    <name type="scientific">Meganyctiphanes norvegica</name>
    <name type="common">Northern krill</name>
    <name type="synonym">Thysanopoda norvegica</name>
    <dbReference type="NCBI Taxonomy" id="48144"/>
    <lineage>
        <taxon>Eukaryota</taxon>
        <taxon>Metazoa</taxon>
        <taxon>Ecdysozoa</taxon>
        <taxon>Arthropoda</taxon>
        <taxon>Crustacea</taxon>
        <taxon>Multicrustacea</taxon>
        <taxon>Malacostraca</taxon>
        <taxon>Eumalacostraca</taxon>
        <taxon>Eucarida</taxon>
        <taxon>Euphausiacea</taxon>
        <taxon>Euphausiidae</taxon>
        <taxon>Meganyctiphanes</taxon>
    </lineage>
</organism>
<evidence type="ECO:0000313" key="3">
    <source>
        <dbReference type="EMBL" id="CAL4177582.1"/>
    </source>
</evidence>
<evidence type="ECO:0000256" key="2">
    <source>
        <dbReference type="SAM" id="MobiDB-lite"/>
    </source>
</evidence>
<dbReference type="EMBL" id="CAXKWB010055783">
    <property type="protein sequence ID" value="CAL4177582.1"/>
    <property type="molecule type" value="Genomic_DNA"/>
</dbReference>
<feature type="region of interest" description="Disordered" evidence="2">
    <location>
        <begin position="1"/>
        <end position="61"/>
    </location>
</feature>
<name>A0AAV2SDB3_MEGNR</name>
<dbReference type="SMART" id="SM00248">
    <property type="entry name" value="ANK"/>
    <property type="match status" value="2"/>
</dbReference>